<organism evidence="2 3">
    <name type="scientific">Taxus chinensis</name>
    <name type="common">Chinese yew</name>
    <name type="synonym">Taxus wallichiana var. chinensis</name>
    <dbReference type="NCBI Taxonomy" id="29808"/>
    <lineage>
        <taxon>Eukaryota</taxon>
        <taxon>Viridiplantae</taxon>
        <taxon>Streptophyta</taxon>
        <taxon>Embryophyta</taxon>
        <taxon>Tracheophyta</taxon>
        <taxon>Spermatophyta</taxon>
        <taxon>Pinopsida</taxon>
        <taxon>Pinidae</taxon>
        <taxon>Conifers II</taxon>
        <taxon>Cupressales</taxon>
        <taxon>Taxaceae</taxon>
        <taxon>Taxus</taxon>
    </lineage>
</organism>
<accession>A0AA38LGG9</accession>
<feature type="non-terminal residue" evidence="2">
    <location>
        <position position="1"/>
    </location>
</feature>
<dbReference type="EMBL" id="JAHRHJ020000003">
    <property type="protein sequence ID" value="KAH9321410.1"/>
    <property type="molecule type" value="Genomic_DNA"/>
</dbReference>
<feature type="region of interest" description="Disordered" evidence="1">
    <location>
        <begin position="1"/>
        <end position="91"/>
    </location>
</feature>
<comment type="caution">
    <text evidence="2">The sequence shown here is derived from an EMBL/GenBank/DDBJ whole genome shotgun (WGS) entry which is preliminary data.</text>
</comment>
<evidence type="ECO:0000313" key="2">
    <source>
        <dbReference type="EMBL" id="KAH9321410.1"/>
    </source>
</evidence>
<evidence type="ECO:0000313" key="3">
    <source>
        <dbReference type="Proteomes" id="UP000824469"/>
    </source>
</evidence>
<evidence type="ECO:0000256" key="1">
    <source>
        <dbReference type="SAM" id="MobiDB-lite"/>
    </source>
</evidence>
<feature type="compositionally biased region" description="Basic and acidic residues" evidence="1">
    <location>
        <begin position="1"/>
        <end position="29"/>
    </location>
</feature>
<proteinExistence type="predicted"/>
<feature type="compositionally biased region" description="Acidic residues" evidence="1">
    <location>
        <begin position="48"/>
        <end position="57"/>
    </location>
</feature>
<sequence>RKSLVKEKTLEEEVPEKSLTKEKSPEELGKAGSPAKESPLRKKQRIEEETDSNETESLENYICRRNNDDEEDDPEEDQEPLVFSMHDSEEE</sequence>
<name>A0AA38LGG9_TAXCH</name>
<keyword evidence="3" id="KW-1185">Reference proteome</keyword>
<dbReference type="Proteomes" id="UP000824469">
    <property type="component" value="Unassembled WGS sequence"/>
</dbReference>
<feature type="compositionally biased region" description="Acidic residues" evidence="1">
    <location>
        <begin position="68"/>
        <end position="79"/>
    </location>
</feature>
<feature type="non-terminal residue" evidence="2">
    <location>
        <position position="91"/>
    </location>
</feature>
<protein>
    <submittedName>
        <fullName evidence="2">Uncharacterized protein</fullName>
    </submittedName>
</protein>
<gene>
    <name evidence="2" type="ORF">KI387_016049</name>
</gene>
<reference evidence="2 3" key="1">
    <citation type="journal article" date="2021" name="Nat. Plants">
        <title>The Taxus genome provides insights into paclitaxel biosynthesis.</title>
        <authorList>
            <person name="Xiong X."/>
            <person name="Gou J."/>
            <person name="Liao Q."/>
            <person name="Li Y."/>
            <person name="Zhou Q."/>
            <person name="Bi G."/>
            <person name="Li C."/>
            <person name="Du R."/>
            <person name="Wang X."/>
            <person name="Sun T."/>
            <person name="Guo L."/>
            <person name="Liang H."/>
            <person name="Lu P."/>
            <person name="Wu Y."/>
            <person name="Zhang Z."/>
            <person name="Ro D.K."/>
            <person name="Shang Y."/>
            <person name="Huang S."/>
            <person name="Yan J."/>
        </authorList>
    </citation>
    <scope>NUCLEOTIDE SEQUENCE [LARGE SCALE GENOMIC DNA]</scope>
    <source>
        <strain evidence="2">Ta-2019</strain>
    </source>
</reference>
<dbReference type="AlphaFoldDB" id="A0AA38LGG9"/>